<evidence type="ECO:0000313" key="2">
    <source>
        <dbReference type="Proteomes" id="UP000887013"/>
    </source>
</evidence>
<proteinExistence type="predicted"/>
<reference evidence="1" key="1">
    <citation type="submission" date="2020-08" db="EMBL/GenBank/DDBJ databases">
        <title>Multicomponent nature underlies the extraordinary mechanical properties of spider dragline silk.</title>
        <authorList>
            <person name="Kono N."/>
            <person name="Nakamura H."/>
            <person name="Mori M."/>
            <person name="Yoshida Y."/>
            <person name="Ohtoshi R."/>
            <person name="Malay A.D."/>
            <person name="Moran D.A.P."/>
            <person name="Tomita M."/>
            <person name="Numata K."/>
            <person name="Arakawa K."/>
        </authorList>
    </citation>
    <scope>NUCLEOTIDE SEQUENCE</scope>
</reference>
<dbReference type="AlphaFoldDB" id="A0A8X6MR91"/>
<name>A0A8X6MR91_NEPPI</name>
<gene>
    <name evidence="1" type="ORF">NPIL_251521</name>
</gene>
<dbReference type="EMBL" id="BMAW01001305">
    <property type="protein sequence ID" value="GFS73506.1"/>
    <property type="molecule type" value="Genomic_DNA"/>
</dbReference>
<sequence>MLTSMSYKKRHTFALQYKYWMVTGVFAGSDRKTNNHETSLALNKMERQWDSLSYVFGYFFPVESAFHSCAFLSIVTEQIHPYLVTVYSKKDAVRLKDKATCHVAKIILVSPLTFKLLKP</sequence>
<evidence type="ECO:0000313" key="1">
    <source>
        <dbReference type="EMBL" id="GFS73506.1"/>
    </source>
</evidence>
<organism evidence="1 2">
    <name type="scientific">Nephila pilipes</name>
    <name type="common">Giant wood spider</name>
    <name type="synonym">Nephila maculata</name>
    <dbReference type="NCBI Taxonomy" id="299642"/>
    <lineage>
        <taxon>Eukaryota</taxon>
        <taxon>Metazoa</taxon>
        <taxon>Ecdysozoa</taxon>
        <taxon>Arthropoda</taxon>
        <taxon>Chelicerata</taxon>
        <taxon>Arachnida</taxon>
        <taxon>Araneae</taxon>
        <taxon>Araneomorphae</taxon>
        <taxon>Entelegynae</taxon>
        <taxon>Araneoidea</taxon>
        <taxon>Nephilidae</taxon>
        <taxon>Nephila</taxon>
    </lineage>
</organism>
<comment type="caution">
    <text evidence="1">The sequence shown here is derived from an EMBL/GenBank/DDBJ whole genome shotgun (WGS) entry which is preliminary data.</text>
</comment>
<accession>A0A8X6MR91</accession>
<dbReference type="Proteomes" id="UP000887013">
    <property type="component" value="Unassembled WGS sequence"/>
</dbReference>
<keyword evidence="2" id="KW-1185">Reference proteome</keyword>
<protein>
    <submittedName>
        <fullName evidence="1">Uncharacterized protein</fullName>
    </submittedName>
</protein>